<dbReference type="InterPro" id="IPR011049">
    <property type="entry name" value="Serralysin-like_metalloprot_C"/>
</dbReference>
<dbReference type="SUPFAM" id="SSF51120">
    <property type="entry name" value="beta-Roll"/>
    <property type="match status" value="9"/>
</dbReference>
<feature type="domain" description="Haemolysin-type calcium binding-related" evidence="10">
    <location>
        <begin position="1589"/>
        <end position="1632"/>
    </location>
</feature>
<feature type="domain" description="Haemolysin-type calcium binding-related" evidence="10">
    <location>
        <begin position="2147"/>
        <end position="2190"/>
    </location>
</feature>
<dbReference type="GO" id="GO:0005509">
    <property type="term" value="F:calcium ion binding"/>
    <property type="evidence" value="ECO:0007669"/>
    <property type="project" value="InterPro"/>
</dbReference>
<dbReference type="InterPro" id="IPR028974">
    <property type="entry name" value="TSP_type-3_rpt"/>
</dbReference>
<dbReference type="InterPro" id="IPR003995">
    <property type="entry name" value="RTX_toxin_determinant-A"/>
</dbReference>
<dbReference type="InterPro" id="IPR010566">
    <property type="entry name" value="Haemolys_ca-bd"/>
</dbReference>
<organism evidence="11 12">
    <name type="scientific">Metapseudomonas otitidis</name>
    <dbReference type="NCBI Taxonomy" id="319939"/>
    <lineage>
        <taxon>Bacteria</taxon>
        <taxon>Pseudomonadati</taxon>
        <taxon>Pseudomonadota</taxon>
        <taxon>Gammaproteobacteria</taxon>
        <taxon>Pseudomonadales</taxon>
        <taxon>Pseudomonadaceae</taxon>
        <taxon>Metapseudomonas</taxon>
    </lineage>
</organism>
<feature type="domain" description="Haemolysin-type calcium binding-related" evidence="10">
    <location>
        <begin position="845"/>
        <end position="888"/>
    </location>
</feature>
<dbReference type="InterPro" id="IPR050557">
    <property type="entry name" value="RTX_toxin/Mannuronan_C5-epim"/>
</dbReference>
<evidence type="ECO:0000259" key="10">
    <source>
        <dbReference type="Pfam" id="PF06594"/>
    </source>
</evidence>
<dbReference type="GO" id="GO:0090729">
    <property type="term" value="F:toxin activity"/>
    <property type="evidence" value="ECO:0007669"/>
    <property type="project" value="UniProtKB-KW"/>
</dbReference>
<feature type="domain" description="Haemolysin-type calcium binding-related" evidence="10">
    <location>
        <begin position="1217"/>
        <end position="1260"/>
    </location>
</feature>
<keyword evidence="4" id="KW-0800">Toxin</keyword>
<feature type="region of interest" description="Disordered" evidence="9">
    <location>
        <begin position="499"/>
        <end position="526"/>
    </location>
</feature>
<evidence type="ECO:0000256" key="9">
    <source>
        <dbReference type="SAM" id="MobiDB-lite"/>
    </source>
</evidence>
<dbReference type="PRINTS" id="PR00313">
    <property type="entry name" value="CABNDNGRPT"/>
</dbReference>
<dbReference type="PRINTS" id="PR01488">
    <property type="entry name" value="RTXTOXINA"/>
</dbReference>
<keyword evidence="3" id="KW-0964">Secreted</keyword>
<proteinExistence type="predicted"/>
<keyword evidence="7" id="KW-0843">Virulence</keyword>
<evidence type="ECO:0000256" key="8">
    <source>
        <dbReference type="ARBA" id="ARBA00023136"/>
    </source>
</evidence>
<evidence type="ECO:0000313" key="12">
    <source>
        <dbReference type="Proteomes" id="UP000515591"/>
    </source>
</evidence>
<dbReference type="Pfam" id="PF06594">
    <property type="entry name" value="HCBP_related"/>
    <property type="match status" value="9"/>
</dbReference>
<evidence type="ECO:0000256" key="2">
    <source>
        <dbReference type="ARBA" id="ARBA00004613"/>
    </source>
</evidence>
<dbReference type="PANTHER" id="PTHR38340">
    <property type="entry name" value="S-LAYER PROTEIN"/>
    <property type="match status" value="1"/>
</dbReference>
<feature type="domain" description="Haemolysin-type calcium binding-related" evidence="10">
    <location>
        <begin position="1403"/>
        <end position="1446"/>
    </location>
</feature>
<gene>
    <name evidence="11" type="ORF">WP8S17C03_35600</name>
</gene>
<dbReference type="GO" id="GO:0016020">
    <property type="term" value="C:membrane"/>
    <property type="evidence" value="ECO:0007669"/>
    <property type="project" value="UniProtKB-SubCell"/>
</dbReference>
<dbReference type="Proteomes" id="UP000515591">
    <property type="component" value="Chromosome"/>
</dbReference>
<evidence type="ECO:0000256" key="3">
    <source>
        <dbReference type="ARBA" id="ARBA00022525"/>
    </source>
</evidence>
<evidence type="ECO:0000256" key="1">
    <source>
        <dbReference type="ARBA" id="ARBA00004370"/>
    </source>
</evidence>
<dbReference type="EMBL" id="AP022213">
    <property type="protein sequence ID" value="BBT17511.1"/>
    <property type="molecule type" value="Genomic_DNA"/>
</dbReference>
<dbReference type="InterPro" id="IPR018511">
    <property type="entry name" value="Hemolysin-typ_Ca-bd_CS"/>
</dbReference>
<accession>A0A6S5RN15</accession>
<keyword evidence="8" id="KW-0472">Membrane</keyword>
<feature type="domain" description="Haemolysin-type calcium binding-related" evidence="10">
    <location>
        <begin position="1031"/>
        <end position="1074"/>
    </location>
</feature>
<comment type="subcellular location">
    <subcellularLocation>
        <location evidence="1">Membrane</location>
    </subcellularLocation>
    <subcellularLocation>
        <location evidence="2">Secreted</location>
    </subcellularLocation>
</comment>
<feature type="domain" description="Haemolysin-type calcium binding-related" evidence="10">
    <location>
        <begin position="2330"/>
        <end position="2366"/>
    </location>
</feature>
<evidence type="ECO:0000256" key="7">
    <source>
        <dbReference type="ARBA" id="ARBA00023026"/>
    </source>
</evidence>
<keyword evidence="6" id="KW-0106">Calcium</keyword>
<evidence type="ECO:0000256" key="4">
    <source>
        <dbReference type="ARBA" id="ARBA00022656"/>
    </source>
</evidence>
<keyword evidence="5" id="KW-0677">Repeat</keyword>
<dbReference type="SUPFAM" id="SSF103647">
    <property type="entry name" value="TSP type-3 repeat"/>
    <property type="match status" value="1"/>
</dbReference>
<feature type="domain" description="Haemolysin-type calcium binding-related" evidence="10">
    <location>
        <begin position="1961"/>
        <end position="2004"/>
    </location>
</feature>
<protein>
    <recommendedName>
        <fullName evidence="10">Haemolysin-type calcium binding-related domain-containing protein</fullName>
    </recommendedName>
</protein>
<dbReference type="PANTHER" id="PTHR38340:SF1">
    <property type="entry name" value="S-LAYER PROTEIN"/>
    <property type="match status" value="1"/>
</dbReference>
<dbReference type="PROSITE" id="PS00330">
    <property type="entry name" value="HEMOLYSIN_CALCIUM"/>
    <property type="match status" value="26"/>
</dbReference>
<reference evidence="11 12" key="1">
    <citation type="submission" date="2019-12" db="EMBL/GenBank/DDBJ databases">
        <title>complete genome sequences of Pseudomonas otitidis str. WP8-S17-CRE-03 isolated from wastewater treatment plant effluent.</title>
        <authorList>
            <person name="Sekizuka T."/>
            <person name="Itokawa K."/>
            <person name="Yatsu K."/>
            <person name="Inamine Y."/>
            <person name="Kuroda M."/>
        </authorList>
    </citation>
    <scope>NUCLEOTIDE SEQUENCE [LARGE SCALE GENOMIC DNA]</scope>
    <source>
        <strain evidence="11 12">WP8-S17-CRE-03</strain>
    </source>
</reference>
<sequence length="2408" mass="255758">MNEDIGQHKDEVSVDDKGLNISDSKGYQAVIKDNGEITFKDNNGHELNTDLSLETGSVKYKAGNSSISVNTDKEIEMSTEYGRGSVTTISRINENGKIVVEKTEITGTAVSVGNFFVSVEVGAKLTWTPEKGWELKNDSHVKFLGMRLEEIADNIYTAVVKSDTAQILASRDDYYNYVENCVIEGKPYMTQKEWLEERRKSGVSPETNTNFSNANSFVERRDPLSLDLDGDGIETVGANAGITFDFDGDGLKTGTGWVKGDDGFLVLDRNGNGQIDNGGELFGVDTVKANGQKATDGFDALKDFDSNGDGVFDAQDTQFANVKIWQDTNQDGIAQNGELKTLAGHNIVAINLDAKASNHNSNGNLISAVGSFVRGDGSEGTVNANQSLAANLDLASNPFYREFTDPIALDDAAKALPDMKGSGAVRDLREASMLNAELKTLLATYAQAQTREEQMGLLDKLIAEWAESSGYRTFDQRISALDTDQIRFAFSYSWEKPDQDKLQTGSGGSSGGLVTTNEKESNKTPTAVQLDQKATLEKIKILEVFNSQNFFNFNHTEQNPTDNKNGRTDLSVRLGSILRTMGSVSLSGQATYYITEADLSPTPAQTQFINSAYDALKQSIYDGLLLQTRFTPLTDSISLHFGTNNLHLSLNQERVNHLFNDSPLATFLNLLEFQRINAGKTLIGSLIDSIGKLAPKLSAENMAQVYLQFPDLMFGTSEADKLRATGVRNSVFGGDGNDTLEGLSGNDKLYGGEGNDSLLGGLGDDLLEGGTGNDILHGEDGNDTLRGGLGNDTLIGGYGNDTYLFNLGDGQDTLVESDGYWTTDVLRFGEGILPSDISITRSGNDLVLQHANGQDRITAQNWFVATRGYGNANQLDSIIFADGTVWDAGTISLQGLTINGSEEAERIVGVNDYSDLLYGNAGNDTLEGLSGNDKLYGGEGNDSLLGGLGDDLLEGGTGNDILHGEDGNDTLRGGLGNDTLIGGYGNDTYLFNLGDGQDTLVESDGYWTTDVLRFGEGILPSDISITRSGNDLVLQHANGQDRITAQNWFVATRGYGNANQLDSIIFADGTVWDAGTISLQGLTINGSEEAERIVGVNDYSDLLYGNAGNDTLEGLSGNDKLYGGEGNDSLLGGLGDDLLEGGTGNDILHGEDGNDTLRGGLGNDTLIGGYGNDTYLFNLGDGQDTLVESDGYWTTDVLRFGEGILPSDISITRSGNDLVLQHANGQDRITAQNWFVATRGYGNANQLDSIIFADGTVWDAGTISLQGLTINGSEEAERIVGVNDYSDLLYGNAGNDTLEGLSGNDKLYGGEGNDSLLGGLGDDLLEGGTGNDILHGEDGNDTLRGGLGNDTLIGGYGNDTYLFNLGDGQDTLVESDGYWTTDVLRFGEGILPSDISITRSGNDLVLQHANGQDRITAQNWFVATRGYGNANQLDSIIFADGTVWDAGTISLQGLTINGSEEAERIVGVNDYSDLLYGNAGNDTLEGLSGNDKLYGGEGNDSLLGGLGDDLLEGGTGNDILHGEDGNDTLRGGLGNDTLIGGYGNDTYLFNLGDGQDTLVESDGYWTTDVLRFGEGILPSDISITRSGNDLVLQHANGQDRITAQNWFVATRGYGNANQLDSIIFADGTVWDAGTISLQGLTINGSEEAERIVGVNDYSDLLYGNAGNDTLEGLSGNDKLYGGEGNDSLLGGLGDDLLEGGTGNDILHGEDGNDTLRGGLGNDTLIGGYGNDTYLFNLGDGQDTLVESDGYWTTDVLRFGEGILPSDISITRSGNDLVLQHANGQDRITAQNWFVATRGYGNANQLDSIIFADGTVWDAGTISLQGLTINGSEEAERIVGVNDYSDLLYGNAGNDTLEGLSGNDKLYGGEGNDSLLGGLGDDLLEGGTGNDILHGEDGNDTLRGGLGNDTLIGGYGNDTYLFNLGDGQDTLVESDGYWTTDVLRFGEGILPSDISITRSGNDLVLQHANGQDRITAQNWFVATRGYGNANQLDSIIFADGTVWDAGTISLQGLTINGSEEAERIVGVNDYSDLLYGNAGNDTLEGLSGNDKLYGGEGNDSLLGGLGDDLLEGGTGNDILHGEDGNDTLRGGLGNDTLIGGYGNDTYLFNLGDGQDTLVESDGYWTTDVLRFGEGILPSDISITRSGNDLVLQHANGQDRITAQNWFVATRGYGNANQLDSIIFADGTVWDAGTISLQGLTINGSEEAERIVGVNDYSDLLYGNAGNDTLEGLSGNDKLYGGEGNDSLLGGLGDDLLEGGTGNDILHGEDGNDTLRGGLGNDTLIGGYGNDTYLFNLGDGQDVIQDGYGNDVLSFEQGINSTDLWLQRTGNNLELSVLGSDDKVTISNWYANASNHVETIKTADGKTLLDSQVQNLVNAMAAFAPPTAGNSNLTPEQRAQLEVVIAANWH</sequence>
<dbReference type="Pfam" id="PF00353">
    <property type="entry name" value="HemolysinCabind"/>
    <property type="match status" value="18"/>
</dbReference>
<dbReference type="GO" id="GO:0005576">
    <property type="term" value="C:extracellular region"/>
    <property type="evidence" value="ECO:0007669"/>
    <property type="project" value="UniProtKB-SubCell"/>
</dbReference>
<evidence type="ECO:0000256" key="6">
    <source>
        <dbReference type="ARBA" id="ARBA00022837"/>
    </source>
</evidence>
<dbReference type="InterPro" id="IPR001343">
    <property type="entry name" value="Hemolysn_Ca-bd"/>
</dbReference>
<dbReference type="Gene3D" id="2.150.10.10">
    <property type="entry name" value="Serralysin-like metalloprotease, C-terminal"/>
    <property type="match status" value="13"/>
</dbReference>
<evidence type="ECO:0000313" key="11">
    <source>
        <dbReference type="EMBL" id="BBT17511.1"/>
    </source>
</evidence>
<feature type="domain" description="Haemolysin-type calcium binding-related" evidence="10">
    <location>
        <begin position="1775"/>
        <end position="1818"/>
    </location>
</feature>
<evidence type="ECO:0000256" key="5">
    <source>
        <dbReference type="ARBA" id="ARBA00022737"/>
    </source>
</evidence>
<dbReference type="RefSeq" id="WP_182850446.1">
    <property type="nucleotide sequence ID" value="NZ_AP022213.1"/>
</dbReference>
<name>A0A6S5RN15_9GAMM</name>